<feature type="active site" description="O-(5'-phospho-DNA)-serine intermediate" evidence="4 5">
    <location>
        <position position="13"/>
    </location>
</feature>
<name>A0AAE3EDD0_9FIRM</name>
<evidence type="ECO:0000256" key="2">
    <source>
        <dbReference type="ARBA" id="ARBA00023125"/>
    </source>
</evidence>
<dbReference type="SUPFAM" id="SSF53041">
    <property type="entry name" value="Resolvase-like"/>
    <property type="match status" value="1"/>
</dbReference>
<organism evidence="8 9">
    <name type="scientific">Hominifimenecus microfluidus</name>
    <dbReference type="NCBI Taxonomy" id="2885348"/>
    <lineage>
        <taxon>Bacteria</taxon>
        <taxon>Bacillati</taxon>
        <taxon>Bacillota</taxon>
        <taxon>Clostridia</taxon>
        <taxon>Lachnospirales</taxon>
        <taxon>Lachnospiraceae</taxon>
        <taxon>Hominifimenecus</taxon>
    </lineage>
</organism>
<dbReference type="GO" id="GO:0000150">
    <property type="term" value="F:DNA strand exchange activity"/>
    <property type="evidence" value="ECO:0007669"/>
    <property type="project" value="InterPro"/>
</dbReference>
<dbReference type="PANTHER" id="PTHR30461:SF23">
    <property type="entry name" value="DNA RECOMBINASE-RELATED"/>
    <property type="match status" value="1"/>
</dbReference>
<reference evidence="8" key="1">
    <citation type="submission" date="2021-10" db="EMBL/GenBank/DDBJ databases">
        <title>Anaerobic single-cell dispensing facilitates the cultivation of human gut bacteria.</title>
        <authorList>
            <person name="Afrizal A."/>
        </authorList>
    </citation>
    <scope>NUCLEOTIDE SEQUENCE</scope>
    <source>
        <strain evidence="8">CLA-AA-H215</strain>
    </source>
</reference>
<feature type="domain" description="Recombinase" evidence="7">
    <location>
        <begin position="163"/>
        <end position="282"/>
    </location>
</feature>
<evidence type="ECO:0000256" key="1">
    <source>
        <dbReference type="ARBA" id="ARBA00022908"/>
    </source>
</evidence>
<keyword evidence="9" id="KW-1185">Reference proteome</keyword>
<dbReference type="Gene3D" id="3.40.50.1390">
    <property type="entry name" value="Resolvase, N-terminal catalytic domain"/>
    <property type="match status" value="1"/>
</dbReference>
<dbReference type="PANTHER" id="PTHR30461">
    <property type="entry name" value="DNA-INVERTASE FROM LAMBDOID PROPHAGE"/>
    <property type="match status" value="1"/>
</dbReference>
<evidence type="ECO:0000259" key="6">
    <source>
        <dbReference type="PROSITE" id="PS51736"/>
    </source>
</evidence>
<dbReference type="SMART" id="SM00857">
    <property type="entry name" value="Resolvase"/>
    <property type="match status" value="1"/>
</dbReference>
<comment type="caution">
    <text evidence="8">The sequence shown here is derived from an EMBL/GenBank/DDBJ whole genome shotgun (WGS) entry which is preliminary data.</text>
</comment>
<keyword evidence="1" id="KW-0229">DNA integration</keyword>
<dbReference type="RefSeq" id="WP_308455006.1">
    <property type="nucleotide sequence ID" value="NZ_JAJEQR010000081.1"/>
</dbReference>
<evidence type="ECO:0000256" key="5">
    <source>
        <dbReference type="PROSITE-ProRule" id="PRU10137"/>
    </source>
</evidence>
<dbReference type="GO" id="GO:0015074">
    <property type="term" value="P:DNA integration"/>
    <property type="evidence" value="ECO:0007669"/>
    <property type="project" value="UniProtKB-KW"/>
</dbReference>
<dbReference type="CDD" id="cd00338">
    <property type="entry name" value="Ser_Recombinase"/>
    <property type="match status" value="1"/>
</dbReference>
<dbReference type="Pfam" id="PF13408">
    <property type="entry name" value="Zn_ribbon_recom"/>
    <property type="match status" value="1"/>
</dbReference>
<dbReference type="PROSITE" id="PS51737">
    <property type="entry name" value="RECOMBINASE_DNA_BIND"/>
    <property type="match status" value="1"/>
</dbReference>
<keyword evidence="2" id="KW-0238">DNA-binding</keyword>
<sequence length="477" mass="54444">MEMKIGAAYVRVSTDGQLDLSPDAQKREILKYAKANGIIVPEEFIFVENSGISGKKASRRPEFQRMIATARQKPAPFEAVLVWKFSRFARNQDESTFYKSMLRKKCGVDVISVTEPIMEGMYGRLIETIIEWSDEFYSYNLAQEVRRGMTEKAMRGGYQCKPPIGYAPTPDGVPVIVPDRAAIVQRIFQEFDQGYDRTGIARRLNADGFRTDRGNTFENRVVTYILQNPFYIGKIRWNYAAHGSRIANPEEEIILVNGQHEPIIDADLFDRVQKRLAAVPHVTRSRAPSTCSHWLSGVVRCSSCGSTLALGGPADGRYFQCHAYAKGKCSVSHSIMMKKLEASLLDELQSTLRTGDFDFRMQPPKTPDHDVRAALKRIEQKEKKAREAYMAGIDTLDEYREIRNALRAEREALDVKPETISREEARRILLGRIRELAQMLQSGDFTDEQKGMAVRSVFEKIVFDRPHNTLHYFYHYS</sequence>
<dbReference type="InterPro" id="IPR006119">
    <property type="entry name" value="Resolv_N"/>
</dbReference>
<evidence type="ECO:0000256" key="3">
    <source>
        <dbReference type="ARBA" id="ARBA00023172"/>
    </source>
</evidence>
<evidence type="ECO:0000259" key="7">
    <source>
        <dbReference type="PROSITE" id="PS51737"/>
    </source>
</evidence>
<gene>
    <name evidence="8" type="ORF">LKD81_16705</name>
</gene>
<proteinExistence type="predicted"/>
<dbReference type="InterPro" id="IPR036162">
    <property type="entry name" value="Resolvase-like_N_sf"/>
</dbReference>
<dbReference type="PROSITE" id="PS00397">
    <property type="entry name" value="RECOMBINASES_1"/>
    <property type="match status" value="1"/>
</dbReference>
<dbReference type="AlphaFoldDB" id="A0AAE3EDD0"/>
<dbReference type="EMBL" id="JAJEQR010000081">
    <property type="protein sequence ID" value="MCC2232609.1"/>
    <property type="molecule type" value="Genomic_DNA"/>
</dbReference>
<evidence type="ECO:0000256" key="4">
    <source>
        <dbReference type="PIRSR" id="PIRSR606118-50"/>
    </source>
</evidence>
<dbReference type="InterPro" id="IPR011109">
    <property type="entry name" value="DNA_bind_recombinase_dom"/>
</dbReference>
<dbReference type="Pfam" id="PF00239">
    <property type="entry name" value="Resolvase"/>
    <property type="match status" value="1"/>
</dbReference>
<evidence type="ECO:0000313" key="8">
    <source>
        <dbReference type="EMBL" id="MCC2232609.1"/>
    </source>
</evidence>
<dbReference type="InterPro" id="IPR006118">
    <property type="entry name" value="Recombinase_CS"/>
</dbReference>
<dbReference type="Proteomes" id="UP001198182">
    <property type="component" value="Unassembled WGS sequence"/>
</dbReference>
<dbReference type="InterPro" id="IPR050639">
    <property type="entry name" value="SSR_resolvase"/>
</dbReference>
<dbReference type="Pfam" id="PF07508">
    <property type="entry name" value="Recombinase"/>
    <property type="match status" value="1"/>
</dbReference>
<dbReference type="Gene3D" id="3.90.1750.20">
    <property type="entry name" value="Putative Large Serine Recombinase, Chain B, Domain 2"/>
    <property type="match status" value="1"/>
</dbReference>
<evidence type="ECO:0000313" key="9">
    <source>
        <dbReference type="Proteomes" id="UP001198182"/>
    </source>
</evidence>
<dbReference type="InterPro" id="IPR038109">
    <property type="entry name" value="DNA_bind_recomb_sf"/>
</dbReference>
<protein>
    <submittedName>
        <fullName evidence="8">Recombinase family protein</fullName>
    </submittedName>
</protein>
<keyword evidence="3" id="KW-0233">DNA recombination</keyword>
<dbReference type="GO" id="GO:0003677">
    <property type="term" value="F:DNA binding"/>
    <property type="evidence" value="ECO:0007669"/>
    <property type="project" value="UniProtKB-KW"/>
</dbReference>
<dbReference type="PROSITE" id="PS51736">
    <property type="entry name" value="RECOMBINASES_3"/>
    <property type="match status" value="1"/>
</dbReference>
<feature type="domain" description="Resolvase/invertase-type recombinase catalytic" evidence="6">
    <location>
        <begin position="5"/>
        <end position="156"/>
    </location>
</feature>
<accession>A0AAE3EDD0</accession>
<dbReference type="InterPro" id="IPR025827">
    <property type="entry name" value="Zn_ribbon_recom_dom"/>
</dbReference>